<dbReference type="InterPro" id="IPR011008">
    <property type="entry name" value="Dimeric_a/b-barrel"/>
</dbReference>
<name>A0ABX1S8K1_9PSEU</name>
<dbReference type="InterPro" id="IPR007138">
    <property type="entry name" value="ABM_dom"/>
</dbReference>
<dbReference type="Gene3D" id="3.30.70.100">
    <property type="match status" value="1"/>
</dbReference>
<dbReference type="Proteomes" id="UP000820669">
    <property type="component" value="Unassembled WGS sequence"/>
</dbReference>
<dbReference type="EMBL" id="JAAXLA010000005">
    <property type="protein sequence ID" value="NMH96589.1"/>
    <property type="molecule type" value="Genomic_DNA"/>
</dbReference>
<organism evidence="2 3">
    <name type="scientific">Pseudonocardia acidicola</name>
    <dbReference type="NCBI Taxonomy" id="2724939"/>
    <lineage>
        <taxon>Bacteria</taxon>
        <taxon>Bacillati</taxon>
        <taxon>Actinomycetota</taxon>
        <taxon>Actinomycetes</taxon>
        <taxon>Pseudonocardiales</taxon>
        <taxon>Pseudonocardiaceae</taxon>
        <taxon>Pseudonocardia</taxon>
    </lineage>
</organism>
<dbReference type="RefSeq" id="WP_169379971.1">
    <property type="nucleotide sequence ID" value="NZ_JAAXLA010000005.1"/>
</dbReference>
<sequence length="101" mass="11611">MICAVVTYRVRPGREDEAVTLFGELTAASAQEPGCLTFRVHRSEEDPQEFLLYERYRDDAGLEAHRSSEHFTTLAVNGLFPLLESREPRLYRPLPDQRSQT</sequence>
<evidence type="ECO:0000313" key="2">
    <source>
        <dbReference type="EMBL" id="NMH96589.1"/>
    </source>
</evidence>
<keyword evidence="3" id="KW-1185">Reference proteome</keyword>
<keyword evidence="2" id="KW-0503">Monooxygenase</keyword>
<proteinExistence type="predicted"/>
<dbReference type="InterPro" id="IPR050744">
    <property type="entry name" value="AI-2_Isomerase_LsrG"/>
</dbReference>
<evidence type="ECO:0000313" key="3">
    <source>
        <dbReference type="Proteomes" id="UP000820669"/>
    </source>
</evidence>
<accession>A0ABX1S8K1</accession>
<dbReference type="GO" id="GO:0004497">
    <property type="term" value="F:monooxygenase activity"/>
    <property type="evidence" value="ECO:0007669"/>
    <property type="project" value="UniProtKB-KW"/>
</dbReference>
<dbReference type="SUPFAM" id="SSF54909">
    <property type="entry name" value="Dimeric alpha+beta barrel"/>
    <property type="match status" value="1"/>
</dbReference>
<dbReference type="PANTHER" id="PTHR33336:SF3">
    <property type="entry name" value="ABM DOMAIN-CONTAINING PROTEIN"/>
    <property type="match status" value="1"/>
</dbReference>
<gene>
    <name evidence="2" type="ORF">HF526_04555</name>
</gene>
<dbReference type="PANTHER" id="PTHR33336">
    <property type="entry name" value="QUINOL MONOOXYGENASE YGIN-RELATED"/>
    <property type="match status" value="1"/>
</dbReference>
<comment type="caution">
    <text evidence="2">The sequence shown here is derived from an EMBL/GenBank/DDBJ whole genome shotgun (WGS) entry which is preliminary data.</text>
</comment>
<protein>
    <submittedName>
        <fullName evidence="2">Antibiotic biosynthesis monooxygenase</fullName>
    </submittedName>
</protein>
<dbReference type="PROSITE" id="PS51725">
    <property type="entry name" value="ABM"/>
    <property type="match status" value="1"/>
</dbReference>
<keyword evidence="2" id="KW-0560">Oxidoreductase</keyword>
<evidence type="ECO:0000259" key="1">
    <source>
        <dbReference type="PROSITE" id="PS51725"/>
    </source>
</evidence>
<reference evidence="2 3" key="1">
    <citation type="submission" date="2020-04" db="EMBL/GenBank/DDBJ databases">
        <authorList>
            <person name="Klaysubun C."/>
            <person name="Duangmal K."/>
            <person name="Lipun K."/>
        </authorList>
    </citation>
    <scope>NUCLEOTIDE SEQUENCE [LARGE SCALE GENOMIC DNA]</scope>
    <source>
        <strain evidence="2 3">K10HN5</strain>
    </source>
</reference>
<feature type="domain" description="ABM" evidence="1">
    <location>
        <begin position="2"/>
        <end position="92"/>
    </location>
</feature>
<dbReference type="Pfam" id="PF03992">
    <property type="entry name" value="ABM"/>
    <property type="match status" value="1"/>
</dbReference>